<reference evidence="2 3" key="1">
    <citation type="journal article" date="2018" name="Mol. Biol. Evol.">
        <title>Broad Genomic Sampling Reveals a Smut Pathogenic Ancestry of the Fungal Clade Ustilaginomycotina.</title>
        <authorList>
            <person name="Kijpornyongpan T."/>
            <person name="Mondo S.J."/>
            <person name="Barry K."/>
            <person name="Sandor L."/>
            <person name="Lee J."/>
            <person name="Lipzen A."/>
            <person name="Pangilinan J."/>
            <person name="LaButti K."/>
            <person name="Hainaut M."/>
            <person name="Henrissat B."/>
            <person name="Grigoriev I.V."/>
            <person name="Spatafora J.W."/>
            <person name="Aime M.C."/>
        </authorList>
    </citation>
    <scope>NUCLEOTIDE SEQUENCE [LARGE SCALE GENOMIC DNA]</scope>
    <source>
        <strain evidence="2 3">MCA 4186</strain>
    </source>
</reference>
<proteinExistence type="inferred from homology"/>
<dbReference type="PANTHER" id="PTHR21011:SF1">
    <property type="entry name" value="SMALL RIBOSOMAL SUBUNIT PROTEIN BS6M"/>
    <property type="match status" value="1"/>
</dbReference>
<dbReference type="STRING" id="58919.A0A316ZII1"/>
<dbReference type="RefSeq" id="XP_025601385.1">
    <property type="nucleotide sequence ID" value="XM_025741262.1"/>
</dbReference>
<evidence type="ECO:0008006" key="4">
    <source>
        <dbReference type="Google" id="ProtNLM"/>
    </source>
</evidence>
<dbReference type="GO" id="GO:0070181">
    <property type="term" value="F:small ribosomal subunit rRNA binding"/>
    <property type="evidence" value="ECO:0007669"/>
    <property type="project" value="TreeGrafter"/>
</dbReference>
<keyword evidence="3" id="KW-1185">Reference proteome</keyword>
<dbReference type="GO" id="GO:0003735">
    <property type="term" value="F:structural constituent of ribosome"/>
    <property type="evidence" value="ECO:0007669"/>
    <property type="project" value="InterPro"/>
</dbReference>
<dbReference type="SUPFAM" id="SSF54995">
    <property type="entry name" value="Ribosomal protein S6"/>
    <property type="match status" value="1"/>
</dbReference>
<dbReference type="OrthoDB" id="10259681at2759"/>
<dbReference type="PANTHER" id="PTHR21011">
    <property type="entry name" value="MITOCHONDRIAL 28S RIBOSOMAL PROTEIN S6"/>
    <property type="match status" value="1"/>
</dbReference>
<comment type="similarity">
    <text evidence="1">Belongs to the bacterial ribosomal protein bS6 family.</text>
</comment>
<dbReference type="Gene3D" id="3.30.70.60">
    <property type="match status" value="1"/>
</dbReference>
<sequence length="134" mass="14726">MPLYELFCVAACAPKSAPLQDLVRGTSSLILQNGGAVRGMQNWGRRALPQRARRHQLWHTEGDHFLLHFDTNPRVLATLTARLRADPRVIKYTALKLGEKLDEITPKAELAGSYGLLESAVPSGGTINPPRSSQ</sequence>
<organism evidence="2 3">
    <name type="scientific">Tilletiopsis washingtonensis</name>
    <dbReference type="NCBI Taxonomy" id="58919"/>
    <lineage>
        <taxon>Eukaryota</taxon>
        <taxon>Fungi</taxon>
        <taxon>Dikarya</taxon>
        <taxon>Basidiomycota</taxon>
        <taxon>Ustilaginomycotina</taxon>
        <taxon>Exobasidiomycetes</taxon>
        <taxon>Entylomatales</taxon>
        <taxon>Entylomatales incertae sedis</taxon>
        <taxon>Tilletiopsis</taxon>
    </lineage>
</organism>
<dbReference type="EMBL" id="KZ819283">
    <property type="protein sequence ID" value="PWO01107.1"/>
    <property type="molecule type" value="Genomic_DNA"/>
</dbReference>
<dbReference type="Proteomes" id="UP000245946">
    <property type="component" value="Unassembled WGS sequence"/>
</dbReference>
<name>A0A316ZII1_9BASI</name>
<gene>
    <name evidence="2" type="ORF">FA09DRAFT_327074</name>
</gene>
<evidence type="ECO:0000313" key="3">
    <source>
        <dbReference type="Proteomes" id="UP000245946"/>
    </source>
</evidence>
<evidence type="ECO:0000256" key="1">
    <source>
        <dbReference type="ARBA" id="ARBA00009512"/>
    </source>
</evidence>
<dbReference type="InterPro" id="IPR014717">
    <property type="entry name" value="Transl_elong_EF1B/ribsomal_bS6"/>
</dbReference>
<dbReference type="InterPro" id="IPR035980">
    <property type="entry name" value="Ribosomal_bS6_sf"/>
</dbReference>
<accession>A0A316ZII1</accession>
<dbReference type="CDD" id="cd15465">
    <property type="entry name" value="bS6_mito"/>
    <property type="match status" value="1"/>
</dbReference>
<dbReference type="InterPro" id="IPR000529">
    <property type="entry name" value="Ribosomal_bS6"/>
</dbReference>
<evidence type="ECO:0000313" key="2">
    <source>
        <dbReference type="EMBL" id="PWO01107.1"/>
    </source>
</evidence>
<dbReference type="GO" id="GO:0005763">
    <property type="term" value="C:mitochondrial small ribosomal subunit"/>
    <property type="evidence" value="ECO:0007669"/>
    <property type="project" value="TreeGrafter"/>
</dbReference>
<dbReference type="GeneID" id="37268806"/>
<protein>
    <recommendedName>
        <fullName evidence="4">Ribosomal protein S6</fullName>
    </recommendedName>
</protein>
<dbReference type="Pfam" id="PF01250">
    <property type="entry name" value="Ribosomal_S6"/>
    <property type="match status" value="1"/>
</dbReference>
<dbReference type="AlphaFoldDB" id="A0A316ZII1"/>
<dbReference type="GO" id="GO:0006412">
    <property type="term" value="P:translation"/>
    <property type="evidence" value="ECO:0007669"/>
    <property type="project" value="InterPro"/>
</dbReference>